<dbReference type="EMBL" id="CDMZ01000772">
    <property type="protein sequence ID" value="CEM21125.1"/>
    <property type="molecule type" value="Genomic_DNA"/>
</dbReference>
<gene>
    <name evidence="2" type="ORF">Cvel_3976</name>
</gene>
<evidence type="ECO:0000313" key="2">
    <source>
        <dbReference type="EMBL" id="CEM21125.1"/>
    </source>
</evidence>
<dbReference type="VEuPathDB" id="CryptoDB:Cvel_3976"/>
<reference evidence="2" key="1">
    <citation type="submission" date="2014-11" db="EMBL/GenBank/DDBJ databases">
        <authorList>
            <person name="Otto D Thomas"/>
            <person name="Naeem Raeece"/>
        </authorList>
    </citation>
    <scope>NUCLEOTIDE SEQUENCE</scope>
</reference>
<name>A0A0G4FZZ8_9ALVE</name>
<protein>
    <submittedName>
        <fullName evidence="2">Uncharacterized protein</fullName>
    </submittedName>
</protein>
<dbReference type="InterPro" id="IPR002110">
    <property type="entry name" value="Ankyrin_rpt"/>
</dbReference>
<dbReference type="PROSITE" id="PS50088">
    <property type="entry name" value="ANK_REPEAT"/>
    <property type="match status" value="1"/>
</dbReference>
<dbReference type="Pfam" id="PF12796">
    <property type="entry name" value="Ank_2"/>
    <property type="match status" value="1"/>
</dbReference>
<dbReference type="InterPro" id="IPR036770">
    <property type="entry name" value="Ankyrin_rpt-contain_sf"/>
</dbReference>
<feature type="non-terminal residue" evidence="2">
    <location>
        <position position="1"/>
    </location>
</feature>
<dbReference type="SUPFAM" id="SSF48403">
    <property type="entry name" value="Ankyrin repeat"/>
    <property type="match status" value="1"/>
</dbReference>
<dbReference type="Gene3D" id="1.25.40.20">
    <property type="entry name" value="Ankyrin repeat-containing domain"/>
    <property type="match status" value="1"/>
</dbReference>
<dbReference type="AlphaFoldDB" id="A0A0G4FZZ8"/>
<feature type="repeat" description="ANK" evidence="1">
    <location>
        <begin position="20"/>
        <end position="53"/>
    </location>
</feature>
<organism evidence="2">
    <name type="scientific">Chromera velia CCMP2878</name>
    <dbReference type="NCBI Taxonomy" id="1169474"/>
    <lineage>
        <taxon>Eukaryota</taxon>
        <taxon>Sar</taxon>
        <taxon>Alveolata</taxon>
        <taxon>Colpodellida</taxon>
        <taxon>Chromeraceae</taxon>
        <taxon>Chromera</taxon>
    </lineage>
</organism>
<evidence type="ECO:0000256" key="1">
    <source>
        <dbReference type="PROSITE-ProRule" id="PRU00023"/>
    </source>
</evidence>
<sequence length="125" mass="13948">ALLDFHRQGVVRIDPNLEYPDETPLFLAASKGHVELVRFLVLEAGSHADQTNHFRENALYAAAVWCQNEEAACQIVQFLHDNTDAEVNRLSEDMGTALDSVNEKKQPRLWKLLKSIGAKSAAECS</sequence>
<proteinExistence type="predicted"/>
<accession>A0A0G4FZZ8</accession>
<keyword evidence="1" id="KW-0040">ANK repeat</keyword>